<evidence type="ECO:0000313" key="2">
    <source>
        <dbReference type="EMBL" id="APA06743.1"/>
    </source>
</evidence>
<sequence length="135" mass="16003">MDKVRREMEVMLAGLDDNLAATMIEFCYKTTKHIEIHRARKLRLWKEFYEPPPINDPADRHPAEYKKIDDKYYQLNKKLPALEKLRNLELARKIAVEELNFQVLMAEESERREDLKKAKETQVTSEDPKDGVSEK</sequence>
<reference evidence="3" key="1">
    <citation type="journal article" date="2017" name="Genome Biol. Evol.">
        <title>The complete genome sequence of the phytopathogenic fungus Sclerotinia sclerotiorum reveals insights into the genome architecture of broad host range pathogens.</title>
        <authorList>
            <person name="Derbyshire M."/>
            <person name="Denton-Giles M."/>
            <person name="Hegedus D."/>
            <person name="Seifbarghy S."/>
            <person name="Rollins J."/>
            <person name="van Kan J."/>
            <person name="Seidl M.F."/>
            <person name="Faino L."/>
            <person name="Mbengue M."/>
            <person name="Navaud O."/>
            <person name="Raffaele S."/>
            <person name="Hammond-Kosack K."/>
            <person name="Heard S."/>
            <person name="Oliver R."/>
        </authorList>
    </citation>
    <scope>NUCLEOTIDE SEQUENCE [LARGE SCALE GENOMIC DNA]</scope>
    <source>
        <strain evidence="3">ATCC 18683 / 1980 / Ss-1</strain>
    </source>
</reference>
<dbReference type="KEGG" id="ssl:SS1G_04660"/>
<dbReference type="RefSeq" id="XP_001594852.1">
    <property type="nucleotide sequence ID" value="XM_001594802.1"/>
</dbReference>
<dbReference type="OMA" id="ETIEMRY"/>
<gene>
    <name evidence="2" type="ORF">sscle_02g015130</name>
</gene>
<accession>A0A1D9PWQ4</accession>
<protein>
    <submittedName>
        <fullName evidence="2">Uncharacterized protein</fullName>
    </submittedName>
</protein>
<evidence type="ECO:0000313" key="3">
    <source>
        <dbReference type="Proteomes" id="UP000177798"/>
    </source>
</evidence>
<dbReference type="OrthoDB" id="3526768at2759"/>
<organism evidence="2 3">
    <name type="scientific">Sclerotinia sclerotiorum (strain ATCC 18683 / 1980 / Ss-1)</name>
    <name type="common">White mold</name>
    <name type="synonym">Whetzelinia sclerotiorum</name>
    <dbReference type="NCBI Taxonomy" id="665079"/>
    <lineage>
        <taxon>Eukaryota</taxon>
        <taxon>Fungi</taxon>
        <taxon>Dikarya</taxon>
        <taxon>Ascomycota</taxon>
        <taxon>Pezizomycotina</taxon>
        <taxon>Leotiomycetes</taxon>
        <taxon>Helotiales</taxon>
        <taxon>Sclerotiniaceae</taxon>
        <taxon>Sclerotinia</taxon>
    </lineage>
</organism>
<feature type="region of interest" description="Disordered" evidence="1">
    <location>
        <begin position="108"/>
        <end position="135"/>
    </location>
</feature>
<proteinExistence type="predicted"/>
<dbReference type="Proteomes" id="UP000177798">
    <property type="component" value="Chromosome 2"/>
</dbReference>
<dbReference type="VEuPathDB" id="FungiDB:sscle_02g015130"/>
<name>A0A1D9PWQ4_SCLS1</name>
<evidence type="ECO:0000256" key="1">
    <source>
        <dbReference type="SAM" id="MobiDB-lite"/>
    </source>
</evidence>
<dbReference type="AlphaFoldDB" id="A0A1D9PWQ4"/>
<dbReference type="EMBL" id="CP017815">
    <property type="protein sequence ID" value="APA06743.1"/>
    <property type="molecule type" value="Genomic_DNA"/>
</dbReference>